<gene>
    <name evidence="3" type="ORF">V1286_005712</name>
</gene>
<evidence type="ECO:0000313" key="4">
    <source>
        <dbReference type="Proteomes" id="UP001364224"/>
    </source>
</evidence>
<reference evidence="3 4" key="1">
    <citation type="submission" date="2024-02" db="EMBL/GenBank/DDBJ databases">
        <title>Adaptive strategies in a cosmopolitan and abundant soil bacterium.</title>
        <authorList>
            <person name="Carini P."/>
        </authorList>
    </citation>
    <scope>NUCLEOTIDE SEQUENCE [LARGE SCALE GENOMIC DNA]</scope>
    <source>
        <strain evidence="3 4">AZCC 1608</strain>
    </source>
</reference>
<proteinExistence type="inferred from homology"/>
<dbReference type="Gene3D" id="3.40.1620.10">
    <property type="entry name" value="YefM-like domain"/>
    <property type="match status" value="1"/>
</dbReference>
<dbReference type="Gene3D" id="1.10.1220.170">
    <property type="match status" value="1"/>
</dbReference>
<evidence type="ECO:0000256" key="2">
    <source>
        <dbReference type="RuleBase" id="RU362080"/>
    </source>
</evidence>
<comment type="function">
    <text evidence="2">Antitoxin component of a type II toxin-antitoxin (TA) system.</text>
</comment>
<accession>A0ABU8BI07</accession>
<dbReference type="Pfam" id="PF02604">
    <property type="entry name" value="PhdYeFM_antitox"/>
    <property type="match status" value="1"/>
</dbReference>
<dbReference type="InterPro" id="IPR036165">
    <property type="entry name" value="YefM-like_sf"/>
</dbReference>
<name>A0ABU8BI07_9BRAD</name>
<dbReference type="SUPFAM" id="SSF143120">
    <property type="entry name" value="YefM-like"/>
    <property type="match status" value="1"/>
</dbReference>
<organism evidence="3 4">
    <name type="scientific">Bradyrhizobium algeriense</name>
    <dbReference type="NCBI Taxonomy" id="634784"/>
    <lineage>
        <taxon>Bacteria</taxon>
        <taxon>Pseudomonadati</taxon>
        <taxon>Pseudomonadota</taxon>
        <taxon>Alphaproteobacteria</taxon>
        <taxon>Hyphomicrobiales</taxon>
        <taxon>Nitrobacteraceae</taxon>
        <taxon>Bradyrhizobium</taxon>
    </lineage>
</organism>
<keyword evidence="4" id="KW-1185">Reference proteome</keyword>
<comment type="similarity">
    <text evidence="1 2">Belongs to the phD/YefM antitoxin family.</text>
</comment>
<dbReference type="InterPro" id="IPR006442">
    <property type="entry name" value="Antitoxin_Phd/YefM"/>
</dbReference>
<dbReference type="PANTHER" id="PTHR33713">
    <property type="entry name" value="ANTITOXIN YAFN-RELATED"/>
    <property type="match status" value="1"/>
</dbReference>
<dbReference type="EMBL" id="JAZHRV010000001">
    <property type="protein sequence ID" value="MEH2558183.1"/>
    <property type="molecule type" value="Genomic_DNA"/>
</dbReference>
<dbReference type="PANTHER" id="PTHR33713:SF6">
    <property type="entry name" value="ANTITOXIN YEFM"/>
    <property type="match status" value="1"/>
</dbReference>
<dbReference type="InterPro" id="IPR051405">
    <property type="entry name" value="phD/YefM_antitoxin"/>
</dbReference>
<protein>
    <recommendedName>
        <fullName evidence="2">Antitoxin</fullName>
    </recommendedName>
</protein>
<comment type="caution">
    <text evidence="3">The sequence shown here is derived from an EMBL/GenBank/DDBJ whole genome shotgun (WGS) entry which is preliminary data.</text>
</comment>
<dbReference type="Proteomes" id="UP001364224">
    <property type="component" value="Unassembled WGS sequence"/>
</dbReference>
<evidence type="ECO:0000313" key="3">
    <source>
        <dbReference type="EMBL" id="MEH2558183.1"/>
    </source>
</evidence>
<dbReference type="RefSeq" id="WP_334485074.1">
    <property type="nucleotide sequence ID" value="NZ_JAZHRV010000001.1"/>
</dbReference>
<sequence>MAHVSYTELRNNLASYMDAVCDDRAPLFVTRQNARTVVLMAEDEYESLMETVHLLKSPANAVRLLRSIKEADEGKLTERELIEPTKAGSAKV</sequence>
<dbReference type="NCBIfam" id="TIGR01552">
    <property type="entry name" value="phd_fam"/>
    <property type="match status" value="1"/>
</dbReference>
<evidence type="ECO:0000256" key="1">
    <source>
        <dbReference type="ARBA" id="ARBA00009981"/>
    </source>
</evidence>